<proteinExistence type="inferred from homology"/>
<feature type="domain" description="Leucine-binding protein" evidence="4">
    <location>
        <begin position="88"/>
        <end position="390"/>
    </location>
</feature>
<dbReference type="InterPro" id="IPR028082">
    <property type="entry name" value="Peripla_BP_I"/>
</dbReference>
<dbReference type="Gene3D" id="3.40.50.2300">
    <property type="match status" value="2"/>
</dbReference>
<dbReference type="KEGG" id="bnm:BALAC2494_00945"/>
<evidence type="ECO:0000256" key="1">
    <source>
        <dbReference type="ARBA" id="ARBA00010062"/>
    </source>
</evidence>
<dbReference type="Proteomes" id="UP000008394">
    <property type="component" value="Chromosome"/>
</dbReference>
<dbReference type="PANTHER" id="PTHR30483">
    <property type="entry name" value="LEUCINE-SPECIFIC-BINDING PROTEIN"/>
    <property type="match status" value="1"/>
</dbReference>
<name>A0A806FMJ1_BIFAN</name>
<feature type="region of interest" description="Disordered" evidence="3">
    <location>
        <begin position="1"/>
        <end position="23"/>
    </location>
</feature>
<keyword evidence="2" id="KW-0732">Signal</keyword>
<protein>
    <submittedName>
        <fullName evidence="5">Leucine-, isoleucine-, valine-, threonine-, and alanine-binding protein</fullName>
    </submittedName>
</protein>
<evidence type="ECO:0000259" key="4">
    <source>
        <dbReference type="Pfam" id="PF13458"/>
    </source>
</evidence>
<dbReference type="InterPro" id="IPR051010">
    <property type="entry name" value="BCAA_transport"/>
</dbReference>
<gene>
    <name evidence="5" type="ORF">BALAC2494_00945</name>
</gene>
<sequence>MAVTAPSVAIRERESHQLDSHHTFNQGTKGIRVQAREETAIQMNKPNRKTWRTTATAMAATAVLTLSGCGTGTADSSANAAEDTFVAGGLFPLTGTAAYLGPSNVSTMKLAEQDIDEAGGVLGNKISTITADTSDAEHADQNATAVQSVLSKNPSVVIGPPLSSVVKNTYKQVTTSKIPMISPGATSTAFSGLDDYFFRTIPPDTVQGVVMGDLIAQDGIKNLAIAVFNDEYGISLRAEVLKTLKEGGVNVVYGETETFDPAENNFSSIATNIKATNPDAVLVIAADQTIPLVKELAAKGIDTHKLYMPDSNMVDHSKDFTSGLLKGSKGTIPGAHPTSEFQNALKTIAPDTTIYTYNTETYDAMVLAALAAEKGGAADSETVQKNLMAVSGTTKGEKCESYEDCVALMKSGKEIQYVGKTSIGVFNNAHDPSTASIGIYEYDDSNVPVFLDSQEGAVPQN</sequence>
<comment type="similarity">
    <text evidence="1">Belongs to the leucine-binding protein family.</text>
</comment>
<feature type="compositionally biased region" description="Basic and acidic residues" evidence="3">
    <location>
        <begin position="10"/>
        <end position="22"/>
    </location>
</feature>
<organism evidence="5 6">
    <name type="scientific">Bifidobacterium animalis subsp. lactis CNCM I-2494</name>
    <dbReference type="NCBI Taxonomy" id="1042403"/>
    <lineage>
        <taxon>Bacteria</taxon>
        <taxon>Bacillati</taxon>
        <taxon>Actinomycetota</taxon>
        <taxon>Actinomycetes</taxon>
        <taxon>Bifidobacteriales</taxon>
        <taxon>Bifidobacteriaceae</taxon>
        <taxon>Bifidobacterium</taxon>
    </lineage>
</organism>
<dbReference type="Pfam" id="PF13458">
    <property type="entry name" value="Peripla_BP_6"/>
    <property type="match status" value="1"/>
</dbReference>
<accession>A0A806FMJ1</accession>
<dbReference type="EMBL" id="CP002915">
    <property type="protein sequence ID" value="AEK29626.1"/>
    <property type="molecule type" value="Genomic_DNA"/>
</dbReference>
<dbReference type="SUPFAM" id="SSF53822">
    <property type="entry name" value="Periplasmic binding protein-like I"/>
    <property type="match status" value="1"/>
</dbReference>
<dbReference type="AlphaFoldDB" id="A0A806FMJ1"/>
<evidence type="ECO:0000256" key="2">
    <source>
        <dbReference type="ARBA" id="ARBA00022729"/>
    </source>
</evidence>
<dbReference type="InterPro" id="IPR028081">
    <property type="entry name" value="Leu-bd"/>
</dbReference>
<dbReference type="PANTHER" id="PTHR30483:SF6">
    <property type="entry name" value="PERIPLASMIC BINDING PROTEIN OF ABC TRANSPORTER FOR NATURAL AMINO ACIDS"/>
    <property type="match status" value="1"/>
</dbReference>
<evidence type="ECO:0000313" key="5">
    <source>
        <dbReference type="EMBL" id="AEK29626.1"/>
    </source>
</evidence>
<evidence type="ECO:0000256" key="3">
    <source>
        <dbReference type="SAM" id="MobiDB-lite"/>
    </source>
</evidence>
<reference evidence="5 6" key="1">
    <citation type="journal article" date="2011" name="J. Bacteriol.">
        <title>Genome Sequence of the Probiotic Strain Bifidobacterium animalis subsp. lactis CNCM I-2494.</title>
        <authorList>
            <person name="Chervaux C."/>
            <person name="Grimaldi C."/>
            <person name="Bolotin A."/>
            <person name="Quinquis B."/>
            <person name="Legrain-Raspaud S."/>
            <person name="van Hylckama Vlieg J.E."/>
            <person name="Denariaz G."/>
            <person name="Smokvina T."/>
        </authorList>
    </citation>
    <scope>NUCLEOTIDE SEQUENCE [LARGE SCALE GENOMIC DNA]</scope>
    <source>
        <strain evidence="5 6">CNCM I-2494</strain>
    </source>
</reference>
<evidence type="ECO:0000313" key="6">
    <source>
        <dbReference type="Proteomes" id="UP000008394"/>
    </source>
</evidence>